<name>A0A834JNE0_VESGE</name>
<evidence type="ECO:0000313" key="1">
    <source>
        <dbReference type="EMBL" id="KAF7390312.1"/>
    </source>
</evidence>
<dbReference type="EMBL" id="JACSDZ010000012">
    <property type="protein sequence ID" value="KAF7390312.1"/>
    <property type="molecule type" value="Genomic_DNA"/>
</dbReference>
<gene>
    <name evidence="1" type="ORF">HZH68_012169</name>
</gene>
<sequence>MTFVERRKLIYVLECDNSDNYEIIEARACPNDAAYRCRFELFERPHLELSSFEDSYKFMSPNEKKSRIFEKGVSPSSALNRGKERCCAKTGSMQISKSLLAKLTAGGPKINRKANSRVAARCPKRPQVRYKMSIVSVINHVATGKETTSLMGYRKNEDRGKSSTINFTFSLTPRYCVKFKKVPDNGSLSVSETFDKSCGTSQNWTYGYWPLETFYYNTLS</sequence>
<keyword evidence="2" id="KW-1185">Reference proteome</keyword>
<reference evidence="1" key="1">
    <citation type="journal article" date="2020" name="G3 (Bethesda)">
        <title>High-Quality Assemblies for Three Invasive Social Wasps from the &lt;i&gt;Vespula&lt;/i&gt; Genus.</title>
        <authorList>
            <person name="Harrop T.W.R."/>
            <person name="Guhlin J."/>
            <person name="McLaughlin G.M."/>
            <person name="Permina E."/>
            <person name="Stockwell P."/>
            <person name="Gilligan J."/>
            <person name="Le Lec M.F."/>
            <person name="Gruber M.A.M."/>
            <person name="Quinn O."/>
            <person name="Lovegrove M."/>
            <person name="Duncan E.J."/>
            <person name="Remnant E.J."/>
            <person name="Van Eeckhoven J."/>
            <person name="Graham B."/>
            <person name="Knapp R.A."/>
            <person name="Langford K.W."/>
            <person name="Kronenberg Z."/>
            <person name="Press M.O."/>
            <person name="Eacker S.M."/>
            <person name="Wilson-Rankin E.E."/>
            <person name="Purcell J."/>
            <person name="Lester P.J."/>
            <person name="Dearden P.K."/>
        </authorList>
    </citation>
    <scope>NUCLEOTIDE SEQUENCE</scope>
    <source>
        <strain evidence="1">Linc-1</strain>
    </source>
</reference>
<proteinExistence type="predicted"/>
<protein>
    <submittedName>
        <fullName evidence="1">Uncharacterized protein</fullName>
    </submittedName>
</protein>
<organism evidence="1 2">
    <name type="scientific">Vespula germanica</name>
    <name type="common">German yellow jacket</name>
    <name type="synonym">Paravespula germanica</name>
    <dbReference type="NCBI Taxonomy" id="30212"/>
    <lineage>
        <taxon>Eukaryota</taxon>
        <taxon>Metazoa</taxon>
        <taxon>Ecdysozoa</taxon>
        <taxon>Arthropoda</taxon>
        <taxon>Hexapoda</taxon>
        <taxon>Insecta</taxon>
        <taxon>Pterygota</taxon>
        <taxon>Neoptera</taxon>
        <taxon>Endopterygota</taxon>
        <taxon>Hymenoptera</taxon>
        <taxon>Apocrita</taxon>
        <taxon>Aculeata</taxon>
        <taxon>Vespoidea</taxon>
        <taxon>Vespidae</taxon>
        <taxon>Vespinae</taxon>
        <taxon>Vespula</taxon>
    </lineage>
</organism>
<accession>A0A834JNE0</accession>
<dbReference type="Proteomes" id="UP000617340">
    <property type="component" value="Unassembled WGS sequence"/>
</dbReference>
<dbReference type="AlphaFoldDB" id="A0A834JNE0"/>
<comment type="caution">
    <text evidence="1">The sequence shown here is derived from an EMBL/GenBank/DDBJ whole genome shotgun (WGS) entry which is preliminary data.</text>
</comment>
<evidence type="ECO:0000313" key="2">
    <source>
        <dbReference type="Proteomes" id="UP000617340"/>
    </source>
</evidence>